<dbReference type="Gene3D" id="3.40.109.10">
    <property type="entry name" value="NADH Oxidase"/>
    <property type="match status" value="1"/>
</dbReference>
<accession>H1KZB6</accession>
<dbReference type="InterPro" id="IPR052544">
    <property type="entry name" value="Bacteriocin_Proc_Enz"/>
</dbReference>
<protein>
    <submittedName>
        <fullName evidence="2">SagB-type dehydrogenase domain protein</fullName>
    </submittedName>
</protein>
<name>H1KZB6_9EURY</name>
<comment type="caution">
    <text evidence="2">The sequence shown here is derived from an EMBL/GenBank/DDBJ whole genome shotgun (WGS) entry which is preliminary data.</text>
</comment>
<dbReference type="AlphaFoldDB" id="H1KZB6"/>
<proteinExistence type="predicted"/>
<gene>
    <name evidence="2" type="ORF">MetfoDRAFT_1139</name>
</gene>
<dbReference type="STRING" id="647171.MetfoDRAFT_1139"/>
<organism evidence="2 3">
    <name type="scientific">Methanotorris formicicus Mc-S-70</name>
    <dbReference type="NCBI Taxonomy" id="647171"/>
    <lineage>
        <taxon>Archaea</taxon>
        <taxon>Methanobacteriati</taxon>
        <taxon>Methanobacteriota</taxon>
        <taxon>Methanomada group</taxon>
        <taxon>Methanococci</taxon>
        <taxon>Methanococcales</taxon>
        <taxon>Methanocaldococcaceae</taxon>
        <taxon>Methanotorris</taxon>
    </lineage>
</organism>
<dbReference type="PANTHER" id="PTHR43745">
    <property type="entry name" value="NITROREDUCTASE MJ1384-RELATED"/>
    <property type="match status" value="1"/>
</dbReference>
<dbReference type="InterPro" id="IPR029479">
    <property type="entry name" value="Nitroreductase"/>
</dbReference>
<dbReference type="InterPro" id="IPR000415">
    <property type="entry name" value="Nitroreductase-like"/>
</dbReference>
<feature type="domain" description="Nitroreductase" evidence="1">
    <location>
        <begin position="18"/>
        <end position="192"/>
    </location>
</feature>
<evidence type="ECO:0000259" key="1">
    <source>
        <dbReference type="Pfam" id="PF00881"/>
    </source>
</evidence>
<evidence type="ECO:0000313" key="3">
    <source>
        <dbReference type="Proteomes" id="UP000003706"/>
    </source>
</evidence>
<keyword evidence="3" id="KW-1185">Reference proteome</keyword>
<dbReference type="GO" id="GO:0016491">
    <property type="term" value="F:oxidoreductase activity"/>
    <property type="evidence" value="ECO:0007669"/>
    <property type="project" value="InterPro"/>
</dbReference>
<dbReference type="EMBL" id="AGJL01000026">
    <property type="protein sequence ID" value="EHP86142.1"/>
    <property type="molecule type" value="Genomic_DNA"/>
</dbReference>
<dbReference type="Pfam" id="PF00881">
    <property type="entry name" value="Nitroreductase"/>
    <property type="match status" value="1"/>
</dbReference>
<dbReference type="SUPFAM" id="SSF55469">
    <property type="entry name" value="FMN-dependent nitroreductase-like"/>
    <property type="match status" value="1"/>
</dbReference>
<evidence type="ECO:0000313" key="2">
    <source>
        <dbReference type="EMBL" id="EHP86142.1"/>
    </source>
</evidence>
<dbReference type="Proteomes" id="UP000003706">
    <property type="component" value="Unassembled WGS sequence"/>
</dbReference>
<dbReference type="PANTHER" id="PTHR43745:SF2">
    <property type="entry name" value="NITROREDUCTASE MJ1384-RELATED"/>
    <property type="match status" value="1"/>
</dbReference>
<sequence>MEIKLPNPKLINIEPILVKRRSIREYGDEPLTLEELSQLLFACQGVTNDYGFRTAPSAGTTYPLEIYISVKNVVGLDSGVYKYIPHSHSLLKVFNGDVGEELSILSLNQYFIAEAPVVIIFTAVYERTMQRYGKRGIRYVHIEVGCTSQNVYLEATALNLATVAVGAFDDEGIIKLIGLKEEYPLLLMPVGRIIYRSMR</sequence>
<dbReference type="NCBIfam" id="TIGR03605">
    <property type="entry name" value="antibiot_sagB"/>
    <property type="match status" value="1"/>
</dbReference>
<dbReference type="InterPro" id="IPR020051">
    <property type="entry name" value="SagB-type_dehydrogenase"/>
</dbReference>
<dbReference type="CDD" id="cd02142">
    <property type="entry name" value="McbC_SagB-like_oxidoreductase"/>
    <property type="match status" value="1"/>
</dbReference>
<reference evidence="2 3" key="1">
    <citation type="submission" date="2011-09" db="EMBL/GenBank/DDBJ databases">
        <title>The draft genome of Methanotorris formicicus Mc-S-70.</title>
        <authorList>
            <consortium name="US DOE Joint Genome Institute (JGI-PGF)"/>
            <person name="Lucas S."/>
            <person name="Han J."/>
            <person name="Lapidus A."/>
            <person name="Cheng J.-F."/>
            <person name="Goodwin L."/>
            <person name="Pitluck S."/>
            <person name="Peters L."/>
            <person name="Land M.L."/>
            <person name="Hauser L."/>
            <person name="Sieprawska-Lupa M."/>
            <person name="Takai K."/>
            <person name="Miyazaki J."/>
            <person name="Whitman W."/>
            <person name="Woyke T.J."/>
        </authorList>
    </citation>
    <scope>NUCLEOTIDE SEQUENCE [LARGE SCALE GENOMIC DNA]</scope>
    <source>
        <strain evidence="2 3">Mc-S-70</strain>
    </source>
</reference>
<dbReference type="RefSeq" id="WP_007044571.1">
    <property type="nucleotide sequence ID" value="NZ_AGJL01000026.1"/>
</dbReference>
<dbReference type="OrthoDB" id="10206at2157"/>